<proteinExistence type="predicted"/>
<keyword evidence="2" id="KW-0812">Transmembrane</keyword>
<dbReference type="PANTHER" id="PTHR35476">
    <property type="entry name" value="MUCIN-LIKE PROTEIN"/>
    <property type="match status" value="1"/>
</dbReference>
<protein>
    <submittedName>
        <fullName evidence="3">Uncharacterized protein</fullName>
    </submittedName>
</protein>
<evidence type="ECO:0000256" key="1">
    <source>
        <dbReference type="SAM" id="MobiDB-lite"/>
    </source>
</evidence>
<organism evidence="3 4">
    <name type="scientific">Digitaria exilis</name>
    <dbReference type="NCBI Taxonomy" id="1010633"/>
    <lineage>
        <taxon>Eukaryota</taxon>
        <taxon>Viridiplantae</taxon>
        <taxon>Streptophyta</taxon>
        <taxon>Embryophyta</taxon>
        <taxon>Tracheophyta</taxon>
        <taxon>Spermatophyta</taxon>
        <taxon>Magnoliopsida</taxon>
        <taxon>Liliopsida</taxon>
        <taxon>Poales</taxon>
        <taxon>Poaceae</taxon>
        <taxon>PACMAD clade</taxon>
        <taxon>Panicoideae</taxon>
        <taxon>Panicodae</taxon>
        <taxon>Paniceae</taxon>
        <taxon>Anthephorinae</taxon>
        <taxon>Digitaria</taxon>
    </lineage>
</organism>
<dbReference type="EMBL" id="JACEFO010001626">
    <property type="protein sequence ID" value="KAF8728839.1"/>
    <property type="molecule type" value="Genomic_DNA"/>
</dbReference>
<feature type="region of interest" description="Disordered" evidence="1">
    <location>
        <begin position="111"/>
        <end position="146"/>
    </location>
</feature>
<feature type="compositionally biased region" description="Low complexity" evidence="1">
    <location>
        <begin position="63"/>
        <end position="88"/>
    </location>
</feature>
<reference evidence="3" key="1">
    <citation type="submission" date="2020-07" db="EMBL/GenBank/DDBJ databases">
        <title>Genome sequence and genetic diversity analysis of an under-domesticated orphan crop, white fonio (Digitaria exilis).</title>
        <authorList>
            <person name="Bennetzen J.L."/>
            <person name="Chen S."/>
            <person name="Ma X."/>
            <person name="Wang X."/>
            <person name="Yssel A.E.J."/>
            <person name="Chaluvadi S.R."/>
            <person name="Johnson M."/>
            <person name="Gangashetty P."/>
            <person name="Hamidou F."/>
            <person name="Sanogo M.D."/>
            <person name="Zwaenepoel A."/>
            <person name="Wallace J."/>
            <person name="Van De Peer Y."/>
            <person name="Van Deynze A."/>
        </authorList>
    </citation>
    <scope>NUCLEOTIDE SEQUENCE</scope>
    <source>
        <tissue evidence="3">Leaves</tissue>
    </source>
</reference>
<feature type="transmembrane region" description="Helical" evidence="2">
    <location>
        <begin position="218"/>
        <end position="236"/>
    </location>
</feature>
<feature type="transmembrane region" description="Helical" evidence="2">
    <location>
        <begin position="291"/>
        <end position="312"/>
    </location>
</feature>
<comment type="caution">
    <text evidence="3">The sequence shown here is derived from an EMBL/GenBank/DDBJ whole genome shotgun (WGS) entry which is preliminary data.</text>
</comment>
<keyword evidence="2" id="KW-1133">Transmembrane helix</keyword>
<feature type="transmembrane region" description="Helical" evidence="2">
    <location>
        <begin position="189"/>
        <end position="212"/>
    </location>
</feature>
<feature type="compositionally biased region" description="Low complexity" evidence="1">
    <location>
        <begin position="116"/>
        <end position="127"/>
    </location>
</feature>
<dbReference type="InterPro" id="IPR052851">
    <property type="entry name" value="GCD1_mitochondrial"/>
</dbReference>
<gene>
    <name evidence="3" type="ORF">HU200_018125</name>
</gene>
<keyword evidence="2" id="KW-0472">Membrane</keyword>
<accession>A0A835F5U3</accession>
<dbReference type="PANTHER" id="PTHR35476:SF2">
    <property type="entry name" value="MUCIN-LIKE PROTEIN"/>
    <property type="match status" value="1"/>
</dbReference>
<evidence type="ECO:0000313" key="3">
    <source>
        <dbReference type="EMBL" id="KAF8728839.1"/>
    </source>
</evidence>
<evidence type="ECO:0000313" key="4">
    <source>
        <dbReference type="Proteomes" id="UP000636709"/>
    </source>
</evidence>
<feature type="region of interest" description="Disordered" evidence="1">
    <location>
        <begin position="32"/>
        <end position="91"/>
    </location>
</feature>
<feature type="compositionally biased region" description="Polar residues" evidence="1">
    <location>
        <begin position="371"/>
        <end position="383"/>
    </location>
</feature>
<dbReference type="AlphaFoldDB" id="A0A835F5U3"/>
<evidence type="ECO:0000256" key="2">
    <source>
        <dbReference type="SAM" id="Phobius"/>
    </source>
</evidence>
<dbReference type="PROSITE" id="PS51257">
    <property type="entry name" value="PROKAR_LIPOPROTEIN"/>
    <property type="match status" value="1"/>
</dbReference>
<sequence length="383" mass="41956">MHSLRRAALRLHAPTTYAAAASSSCCLRRLSTHRRAPPPPRSAATGDDEWNDAWETAWLPGDSPTSSPAPAAPWESPASASASSAVPAISDEVDPDTKAFVADMDERWAERRAASRRAPSQRASRAAEGGEGGAAAKKKAQADEYRTRKQRVHAALWVKEIEKMEEARLGGGGVGADDIDRLLDSCSEYVAILVPFFVVLGANCHVVCVIGLPCVANLRMTVSLILAMLILMIRRFQALRRSKPSLTVGKLPQEVRMAIYGTSHSEKKTFFSRNLKGGLLSVNSRLRSYSFVTNACAELLTMVSIMILKLWLQIASFIKTHIFSRRRPIDGWKYMIEEIGPNARKGKGSVQRLPSVTDPATQPYREDTPVIASSSSFRGNRPQ</sequence>
<dbReference type="OrthoDB" id="547043at2759"/>
<keyword evidence="4" id="KW-1185">Reference proteome</keyword>
<feature type="region of interest" description="Disordered" evidence="1">
    <location>
        <begin position="344"/>
        <end position="383"/>
    </location>
</feature>
<name>A0A835F5U3_9POAL</name>
<dbReference type="Proteomes" id="UP000636709">
    <property type="component" value="Unassembled WGS sequence"/>
</dbReference>